<evidence type="ECO:0000256" key="2">
    <source>
        <dbReference type="ARBA" id="ARBA00023015"/>
    </source>
</evidence>
<dbReference type="Gene3D" id="1.10.10.10">
    <property type="entry name" value="Winged helix-like DNA-binding domain superfamily/Winged helix DNA-binding domain"/>
    <property type="match status" value="1"/>
</dbReference>
<accession>A0A5B2W1T4</accession>
<comment type="similarity">
    <text evidence="1 6">Belongs to the sigma-70 factor family. ECF subfamily.</text>
</comment>
<evidence type="ECO:0000313" key="9">
    <source>
        <dbReference type="EMBL" id="KAA2244868.1"/>
    </source>
</evidence>
<evidence type="ECO:0000256" key="3">
    <source>
        <dbReference type="ARBA" id="ARBA00023082"/>
    </source>
</evidence>
<dbReference type="GO" id="GO:0016987">
    <property type="term" value="F:sigma factor activity"/>
    <property type="evidence" value="ECO:0007669"/>
    <property type="project" value="UniProtKB-KW"/>
</dbReference>
<dbReference type="InterPro" id="IPR007627">
    <property type="entry name" value="RNA_pol_sigma70_r2"/>
</dbReference>
<comment type="caution">
    <text evidence="9">The sequence shown here is derived from an EMBL/GenBank/DDBJ whole genome shotgun (WGS) entry which is preliminary data.</text>
</comment>
<dbReference type="Gene3D" id="1.10.1740.10">
    <property type="match status" value="1"/>
</dbReference>
<gene>
    <name evidence="9" type="ORF">F0L74_02585</name>
</gene>
<dbReference type="InterPro" id="IPR039425">
    <property type="entry name" value="RNA_pol_sigma-70-like"/>
</dbReference>
<reference evidence="9 10" key="2">
    <citation type="submission" date="2019-09" db="EMBL/GenBank/DDBJ databases">
        <authorList>
            <person name="Jin C."/>
        </authorList>
    </citation>
    <scope>NUCLEOTIDE SEQUENCE [LARGE SCALE GENOMIC DNA]</scope>
    <source>
        <strain evidence="9 10">BN140078</strain>
    </source>
</reference>
<proteinExistence type="inferred from homology"/>
<dbReference type="Proteomes" id="UP000324611">
    <property type="component" value="Unassembled WGS sequence"/>
</dbReference>
<organism evidence="9 10">
    <name type="scientific">Chitinophaga agrisoli</name>
    <dbReference type="NCBI Taxonomy" id="2607653"/>
    <lineage>
        <taxon>Bacteria</taxon>
        <taxon>Pseudomonadati</taxon>
        <taxon>Bacteroidota</taxon>
        <taxon>Chitinophagia</taxon>
        <taxon>Chitinophagales</taxon>
        <taxon>Chitinophagaceae</taxon>
        <taxon>Chitinophaga</taxon>
    </lineage>
</organism>
<evidence type="ECO:0000256" key="1">
    <source>
        <dbReference type="ARBA" id="ARBA00010641"/>
    </source>
</evidence>
<dbReference type="Pfam" id="PF04542">
    <property type="entry name" value="Sigma70_r2"/>
    <property type="match status" value="1"/>
</dbReference>
<evidence type="ECO:0000256" key="5">
    <source>
        <dbReference type="ARBA" id="ARBA00023163"/>
    </source>
</evidence>
<evidence type="ECO:0000256" key="4">
    <source>
        <dbReference type="ARBA" id="ARBA00023125"/>
    </source>
</evidence>
<name>A0A5B2W1T4_9BACT</name>
<dbReference type="PROSITE" id="PS01063">
    <property type="entry name" value="SIGMA70_ECF"/>
    <property type="match status" value="1"/>
</dbReference>
<feature type="domain" description="RNA polymerase sigma-70 region 2" evidence="7">
    <location>
        <begin position="62"/>
        <end position="126"/>
    </location>
</feature>
<dbReference type="InterPro" id="IPR013249">
    <property type="entry name" value="RNA_pol_sigma70_r4_t2"/>
</dbReference>
<dbReference type="SUPFAM" id="SSF88659">
    <property type="entry name" value="Sigma3 and sigma4 domains of RNA polymerase sigma factors"/>
    <property type="match status" value="1"/>
</dbReference>
<dbReference type="GO" id="GO:0003677">
    <property type="term" value="F:DNA binding"/>
    <property type="evidence" value="ECO:0007669"/>
    <property type="project" value="UniProtKB-KW"/>
</dbReference>
<evidence type="ECO:0000259" key="7">
    <source>
        <dbReference type="Pfam" id="PF04542"/>
    </source>
</evidence>
<reference evidence="9 10" key="1">
    <citation type="submission" date="2019-09" db="EMBL/GenBank/DDBJ databases">
        <title>Chitinophaga ginsengihumi sp. nov., isolated from soil of ginseng rhizosphere.</title>
        <authorList>
            <person name="Lee J."/>
        </authorList>
    </citation>
    <scope>NUCLEOTIDE SEQUENCE [LARGE SCALE GENOMIC DNA]</scope>
    <source>
        <strain evidence="9 10">BN140078</strain>
    </source>
</reference>
<dbReference type="InterPro" id="IPR013325">
    <property type="entry name" value="RNA_pol_sigma_r2"/>
</dbReference>
<sequence length="231" mass="26325">MIAGFASCYHQYCYEIEGCQPLNIPVIKRGTGARMQTNVNYNERELLLLIAGGDEQAFAAVFHHYRNNIYRTAYRLTDSATTAEDVLQEVFLAIWMNRAALPEIGNFPAYLLTIARNQIINSFKKACRQQDAVLALSGMPALNTTDPDQRLQEQEYDKLLQQAVAMLPPRQAEVYRMIKIEGLSRFQAAQQLQVSPETVKTHMELAIKKIRAFCLAHIGLQLLWMVITRLF</sequence>
<dbReference type="NCBIfam" id="TIGR02937">
    <property type="entry name" value="sigma70-ECF"/>
    <property type="match status" value="1"/>
</dbReference>
<dbReference type="Pfam" id="PF08281">
    <property type="entry name" value="Sigma70_r4_2"/>
    <property type="match status" value="1"/>
</dbReference>
<keyword evidence="4 6" id="KW-0238">DNA-binding</keyword>
<keyword evidence="3 6" id="KW-0731">Sigma factor</keyword>
<dbReference type="SUPFAM" id="SSF88946">
    <property type="entry name" value="Sigma2 domain of RNA polymerase sigma factors"/>
    <property type="match status" value="1"/>
</dbReference>
<keyword evidence="5 6" id="KW-0804">Transcription</keyword>
<dbReference type="InterPro" id="IPR013324">
    <property type="entry name" value="RNA_pol_sigma_r3/r4-like"/>
</dbReference>
<dbReference type="InterPro" id="IPR014284">
    <property type="entry name" value="RNA_pol_sigma-70_dom"/>
</dbReference>
<dbReference type="InterPro" id="IPR000838">
    <property type="entry name" value="RNA_pol_sigma70_ECF_CS"/>
</dbReference>
<feature type="domain" description="RNA polymerase sigma factor 70 region 4 type 2" evidence="8">
    <location>
        <begin position="159"/>
        <end position="210"/>
    </location>
</feature>
<keyword evidence="10" id="KW-1185">Reference proteome</keyword>
<dbReference type="InterPro" id="IPR036388">
    <property type="entry name" value="WH-like_DNA-bd_sf"/>
</dbReference>
<evidence type="ECO:0000313" key="10">
    <source>
        <dbReference type="Proteomes" id="UP000324611"/>
    </source>
</evidence>
<dbReference type="PANTHER" id="PTHR43133">
    <property type="entry name" value="RNA POLYMERASE ECF-TYPE SIGMA FACTO"/>
    <property type="match status" value="1"/>
</dbReference>
<keyword evidence="2 6" id="KW-0805">Transcription regulation</keyword>
<dbReference type="PANTHER" id="PTHR43133:SF46">
    <property type="entry name" value="RNA POLYMERASE SIGMA-70 FACTOR ECF SUBFAMILY"/>
    <property type="match status" value="1"/>
</dbReference>
<evidence type="ECO:0000259" key="8">
    <source>
        <dbReference type="Pfam" id="PF08281"/>
    </source>
</evidence>
<protein>
    <recommendedName>
        <fullName evidence="6">RNA polymerase sigma factor</fullName>
    </recommendedName>
</protein>
<dbReference type="EMBL" id="VUOC01000001">
    <property type="protein sequence ID" value="KAA2244868.1"/>
    <property type="molecule type" value="Genomic_DNA"/>
</dbReference>
<dbReference type="GO" id="GO:0006352">
    <property type="term" value="P:DNA-templated transcription initiation"/>
    <property type="evidence" value="ECO:0007669"/>
    <property type="project" value="InterPro"/>
</dbReference>
<dbReference type="CDD" id="cd06171">
    <property type="entry name" value="Sigma70_r4"/>
    <property type="match status" value="1"/>
</dbReference>
<dbReference type="AlphaFoldDB" id="A0A5B2W1T4"/>
<evidence type="ECO:0000256" key="6">
    <source>
        <dbReference type="RuleBase" id="RU000716"/>
    </source>
</evidence>